<protein>
    <submittedName>
        <fullName evidence="1">YolD-like family protein</fullName>
    </submittedName>
</protein>
<gene>
    <name evidence="1" type="ORF">ACEU3E_06245</name>
</gene>
<keyword evidence="2" id="KW-1185">Reference proteome</keyword>
<proteinExistence type="predicted"/>
<organism evidence="1 2">
    <name type="scientific">Paenibacillus oleatilyticus</name>
    <dbReference type="NCBI Taxonomy" id="2594886"/>
    <lineage>
        <taxon>Bacteria</taxon>
        <taxon>Bacillati</taxon>
        <taxon>Bacillota</taxon>
        <taxon>Bacilli</taxon>
        <taxon>Bacillales</taxon>
        <taxon>Paenibacillaceae</taxon>
        <taxon>Paenibacillus</taxon>
    </lineage>
</organism>
<dbReference type="RefSeq" id="WP_373949374.1">
    <property type="nucleotide sequence ID" value="NZ_JBHDLN010000003.1"/>
</dbReference>
<comment type="caution">
    <text evidence="1">The sequence shown here is derived from an EMBL/GenBank/DDBJ whole genome shotgun (WGS) entry which is preliminary data.</text>
</comment>
<sequence length="85" mass="9871">MYPITTKDNEQGILTDEQQQEIFGRLRASWSNTLKVTVTFYDRHEYRQTTGIVEAMDKRYIKLELDRGWTLVGLADITGVEFAVV</sequence>
<evidence type="ECO:0000313" key="2">
    <source>
        <dbReference type="Proteomes" id="UP001575622"/>
    </source>
</evidence>
<dbReference type="InterPro" id="IPR014962">
    <property type="entry name" value="YolD"/>
</dbReference>
<dbReference type="EMBL" id="JBHDLN010000003">
    <property type="protein sequence ID" value="MFB0841760.1"/>
    <property type="molecule type" value="Genomic_DNA"/>
</dbReference>
<accession>A0ABV4UVS4</accession>
<name>A0ABV4UVS4_9BACL</name>
<reference evidence="1 2" key="1">
    <citation type="submission" date="2024-09" db="EMBL/GenBank/DDBJ databases">
        <authorList>
            <person name="Makale K.P.P."/>
            <person name="Makhzoum A."/>
            <person name="Rantong G."/>
            <person name="Rahube T.O."/>
        </authorList>
    </citation>
    <scope>NUCLEOTIDE SEQUENCE [LARGE SCALE GENOMIC DNA]</scope>
    <source>
        <strain evidence="1 2">KM_D13</strain>
    </source>
</reference>
<dbReference type="Pfam" id="PF08863">
    <property type="entry name" value="YolD"/>
    <property type="match status" value="1"/>
</dbReference>
<evidence type="ECO:0000313" key="1">
    <source>
        <dbReference type="EMBL" id="MFB0841760.1"/>
    </source>
</evidence>
<dbReference type="Proteomes" id="UP001575622">
    <property type="component" value="Unassembled WGS sequence"/>
</dbReference>